<dbReference type="EC" id="4.2.1.115" evidence="3"/>
<dbReference type="PANTHER" id="PTHR43318:SF2">
    <property type="entry name" value="UDP-N-ACETYLGLUCOSAMINE 4,6-DEHYDRATASE (INVERTING)"/>
    <property type="match status" value="1"/>
</dbReference>
<evidence type="ECO:0000259" key="2">
    <source>
        <dbReference type="Pfam" id="PF02719"/>
    </source>
</evidence>
<keyword evidence="4" id="KW-1185">Reference proteome</keyword>
<dbReference type="Proteomes" id="UP000722121">
    <property type="component" value="Unassembled WGS sequence"/>
</dbReference>
<feature type="domain" description="Polysaccharide biosynthesis protein CapD-like" evidence="2">
    <location>
        <begin position="17"/>
        <end position="293"/>
    </location>
</feature>
<dbReference type="GO" id="GO:0016829">
    <property type="term" value="F:lyase activity"/>
    <property type="evidence" value="ECO:0007669"/>
    <property type="project" value="UniProtKB-KW"/>
</dbReference>
<comment type="similarity">
    <text evidence="1">Belongs to the polysaccharide synthase family.</text>
</comment>
<evidence type="ECO:0000313" key="4">
    <source>
        <dbReference type="Proteomes" id="UP000722121"/>
    </source>
</evidence>
<dbReference type="PANTHER" id="PTHR43318">
    <property type="entry name" value="UDP-N-ACETYLGLUCOSAMINE 4,6-DEHYDRATASE"/>
    <property type="match status" value="1"/>
</dbReference>
<gene>
    <name evidence="3" type="primary">pseB</name>
    <name evidence="3" type="ORF">JYU14_03775</name>
</gene>
<protein>
    <submittedName>
        <fullName evidence="3">UDP-N-acetylglucosamine 4,6-dehydratase (Inverting)</fullName>
        <ecNumber evidence="3">4.2.1.115</ecNumber>
    </submittedName>
</protein>
<dbReference type="EMBL" id="JAFITR010000079">
    <property type="protein sequence ID" value="MBN4067184.1"/>
    <property type="molecule type" value="Genomic_DNA"/>
</dbReference>
<evidence type="ECO:0000313" key="3">
    <source>
        <dbReference type="EMBL" id="MBN4067184.1"/>
    </source>
</evidence>
<sequence>MNLPISLLTEELRDKTVLVTGGTGSFGRSFIKLLLEQFSPAKVIIFSRDEWKQWDMRQTSPIYRNDNIRYFLGDVRDKERLYRAFKDVDIVIHAAALKQVPKAEYDPSEFIKTNIIGAMNVIDAAIDLGVQKVIALSTDKAVNPINLYGATKLSSDKLFVAANSYVGKMSKPIFSVVRYGNVLGSRGSIIPLWKQLVEEGTTALPITDLRMTRFWITLEQAVFVVLSSLTRMVGGEIFVPKVPSMKIVDLAEAIAPGMAHQITGIRAGEKLHELMICADDARNTYEFNDYYVICPHLTSDQKEDFLYEIIREGTLLSEGFSYASNTNSQWLGVEELKNILIPDLSKKERDSGLFAAV</sequence>
<dbReference type="InterPro" id="IPR036291">
    <property type="entry name" value="NAD(P)-bd_dom_sf"/>
</dbReference>
<dbReference type="SUPFAM" id="SSF51735">
    <property type="entry name" value="NAD(P)-binding Rossmann-fold domains"/>
    <property type="match status" value="1"/>
</dbReference>
<evidence type="ECO:0000256" key="1">
    <source>
        <dbReference type="ARBA" id="ARBA00007430"/>
    </source>
</evidence>
<dbReference type="InterPro" id="IPR020025">
    <property type="entry name" value="PseB"/>
</dbReference>
<keyword evidence="3" id="KW-0456">Lyase</keyword>
<dbReference type="InterPro" id="IPR003869">
    <property type="entry name" value="Polysac_CapD-like"/>
</dbReference>
<comment type="caution">
    <text evidence="3">The sequence shown here is derived from an EMBL/GenBank/DDBJ whole genome shotgun (WGS) entry which is preliminary data.</text>
</comment>
<reference evidence="3 4" key="1">
    <citation type="submission" date="2021-02" db="EMBL/GenBank/DDBJ databases">
        <title>Activity-based single-cell genomes from oceanic crustal fluid captures similar information to metagenomic and metatranscriptomic surveys with orders of magnitude less sampling.</title>
        <authorList>
            <person name="D'Angelo T.S."/>
            <person name="Orcutt B.N."/>
        </authorList>
    </citation>
    <scope>NUCLEOTIDE SEQUENCE [LARGE SCALE GENOMIC DNA]</scope>
    <source>
        <strain evidence="3">AH-315-G07</strain>
    </source>
</reference>
<dbReference type="InterPro" id="IPR051203">
    <property type="entry name" value="Polysaccharide_Synthase-Rel"/>
</dbReference>
<name>A0ABS3AUK8_9BACT</name>
<organism evidence="3 4">
    <name type="scientific">Simkania negevensis</name>
    <dbReference type="NCBI Taxonomy" id="83561"/>
    <lineage>
        <taxon>Bacteria</taxon>
        <taxon>Pseudomonadati</taxon>
        <taxon>Chlamydiota</taxon>
        <taxon>Chlamydiia</taxon>
        <taxon>Parachlamydiales</taxon>
        <taxon>Simkaniaceae</taxon>
        <taxon>Simkania</taxon>
    </lineage>
</organism>
<dbReference type="Pfam" id="PF02719">
    <property type="entry name" value="Polysacc_synt_2"/>
    <property type="match status" value="1"/>
</dbReference>
<dbReference type="CDD" id="cd05237">
    <property type="entry name" value="UDP_invert_4-6DH_SDR_e"/>
    <property type="match status" value="1"/>
</dbReference>
<dbReference type="Gene3D" id="3.40.50.720">
    <property type="entry name" value="NAD(P)-binding Rossmann-like Domain"/>
    <property type="match status" value="1"/>
</dbReference>
<dbReference type="NCBIfam" id="TIGR03589">
    <property type="entry name" value="PseB"/>
    <property type="match status" value="1"/>
</dbReference>
<proteinExistence type="inferred from homology"/>
<accession>A0ABS3AUK8</accession>